<dbReference type="EMBL" id="JANUGX010000011">
    <property type="protein sequence ID" value="MCS0589729.1"/>
    <property type="molecule type" value="Genomic_DNA"/>
</dbReference>
<dbReference type="Proteomes" id="UP001205560">
    <property type="component" value="Unassembled WGS sequence"/>
</dbReference>
<gene>
    <name evidence="2" type="ORF">NX782_11000</name>
</gene>
<reference evidence="2 3" key="1">
    <citation type="submission" date="2022-08" db="EMBL/GenBank/DDBJ databases">
        <title>Reclassification of Massilia species as members of the genera Telluria, Duganella, Pseudoduganella, Mokoshia gen. nov. and Zemynaea gen. nov. using orthogonal and non-orthogonal genome-based approaches.</title>
        <authorList>
            <person name="Bowman J.P."/>
        </authorList>
    </citation>
    <scope>NUCLEOTIDE SEQUENCE [LARGE SCALE GENOMIC DNA]</scope>
    <source>
        <strain evidence="2 3">LMG 28164</strain>
    </source>
</reference>
<evidence type="ECO:0000313" key="2">
    <source>
        <dbReference type="EMBL" id="MCS0589729.1"/>
    </source>
</evidence>
<evidence type="ECO:0000256" key="1">
    <source>
        <dbReference type="SAM" id="SignalP"/>
    </source>
</evidence>
<feature type="signal peptide" evidence="1">
    <location>
        <begin position="1"/>
        <end position="20"/>
    </location>
</feature>
<name>A0ABT2A6A7_9BURK</name>
<feature type="chain" id="PRO_5046784952" evidence="1">
    <location>
        <begin position="21"/>
        <end position="232"/>
    </location>
</feature>
<keyword evidence="1" id="KW-0732">Signal</keyword>
<accession>A0ABT2A6A7</accession>
<comment type="caution">
    <text evidence="2">The sequence shown here is derived from an EMBL/GenBank/DDBJ whole genome shotgun (WGS) entry which is preliminary data.</text>
</comment>
<evidence type="ECO:0000313" key="3">
    <source>
        <dbReference type="Proteomes" id="UP001205560"/>
    </source>
</evidence>
<proteinExistence type="predicted"/>
<dbReference type="RefSeq" id="WP_258845494.1">
    <property type="nucleotide sequence ID" value="NZ_JANUGX010000011.1"/>
</dbReference>
<keyword evidence="3" id="KW-1185">Reference proteome</keyword>
<organism evidence="2 3">
    <name type="scientific">Massilia norwichensis</name>
    <dbReference type="NCBI Taxonomy" id="1442366"/>
    <lineage>
        <taxon>Bacteria</taxon>
        <taxon>Pseudomonadati</taxon>
        <taxon>Pseudomonadota</taxon>
        <taxon>Betaproteobacteria</taxon>
        <taxon>Burkholderiales</taxon>
        <taxon>Oxalobacteraceae</taxon>
        <taxon>Telluria group</taxon>
        <taxon>Massilia</taxon>
    </lineage>
</organism>
<protein>
    <submittedName>
        <fullName evidence="2">Uncharacterized protein</fullName>
    </submittedName>
</protein>
<sequence length="232" mass="24971">MFKFLFAAACLGAASQAASAASADLTALEKRWLLASYPVLEYARSLPLAIDVVVQPQAGPDDVPLAMGFDQGRCKLVLSLRGNPEAEKVLAGVAPAEQGELIEAMAAHEIAHCWRYAQGAWHVLPAGFVEVGEESAADPSLLAASKAMREMRREEGYADLVALAWIHRNHPADYARVHAWLDKVRAVQAVPRSGHDTRVWVKLAADGSRFGSAGKPFEDASALWKDGLVSDD</sequence>